<name>A0A218Z547_9HELO</name>
<reference evidence="2 3" key="1">
    <citation type="submission" date="2017-04" db="EMBL/GenBank/DDBJ databases">
        <title>Draft genome sequence of Marssonina coronaria NL1: causal agent of apple blotch.</title>
        <authorList>
            <person name="Cheng Q."/>
        </authorList>
    </citation>
    <scope>NUCLEOTIDE SEQUENCE [LARGE SCALE GENOMIC DNA]</scope>
    <source>
        <strain evidence="2 3">NL1</strain>
    </source>
</reference>
<dbReference type="EMBL" id="MZNU01000196">
    <property type="protein sequence ID" value="OWP03118.1"/>
    <property type="molecule type" value="Genomic_DNA"/>
</dbReference>
<feature type="transmembrane region" description="Helical" evidence="1">
    <location>
        <begin position="59"/>
        <end position="78"/>
    </location>
</feature>
<dbReference type="InterPro" id="IPR036291">
    <property type="entry name" value="NAD(P)-bd_dom_sf"/>
</dbReference>
<evidence type="ECO:0008006" key="4">
    <source>
        <dbReference type="Google" id="ProtNLM"/>
    </source>
</evidence>
<protein>
    <recommendedName>
        <fullName evidence="4">Fatty acid hydroxylase domain-containing protein</fullName>
    </recommendedName>
</protein>
<dbReference type="OrthoDB" id="4350666at2759"/>
<sequence length="475" mass="53783">MAMASREMSFAGHVQQRAVLLASSAKQLLAHGKGQALAWSRRPPMDLPSRWAEEEKRGIAHRTLSFALVGLLGSPWWVVAISSLWLYFAGSFFFDVAHYALHKFSKSKYLILRQIGYLHEVHHLYFNRRLKFNNKYLIQNMVIELPLELSCQLFGTWLGYRVAQYAELTGPGMLSDEIYYLNVLFEIGRVFVVACLEGRDSNHKSYPAMVPKDPNSFTVGPQYHAMHHVDPSSYISSCFRVFDWLLGTSSSIRSRRITMTGASGAFGSALKHELLSESPSCIQELKYGTDWTYTSYSDTITALQNTDILILSHGSKTEPMAANCVSAISLIELFKQHYTPRPGYARLLPEVWYVGSEAEVHPSPPGDKVMQAYTASKRAFARHARKYYDDETVLYRHIVPAAFRSRMGWAIVGPRWAAKVAMWWIRRGARYVPVTYTGFAYLGYAKFLWVVGKADEHARAGHAIIGEISLVRKEG</sequence>
<dbReference type="STRING" id="503106.A0A218Z547"/>
<keyword evidence="3" id="KW-1185">Reference proteome</keyword>
<evidence type="ECO:0000313" key="3">
    <source>
        <dbReference type="Proteomes" id="UP000242519"/>
    </source>
</evidence>
<gene>
    <name evidence="2" type="ORF">B2J93_6757</name>
</gene>
<evidence type="ECO:0000256" key="1">
    <source>
        <dbReference type="SAM" id="Phobius"/>
    </source>
</evidence>
<organism evidence="2 3">
    <name type="scientific">Diplocarpon coronariae</name>
    <dbReference type="NCBI Taxonomy" id="2795749"/>
    <lineage>
        <taxon>Eukaryota</taxon>
        <taxon>Fungi</taxon>
        <taxon>Dikarya</taxon>
        <taxon>Ascomycota</taxon>
        <taxon>Pezizomycotina</taxon>
        <taxon>Leotiomycetes</taxon>
        <taxon>Helotiales</taxon>
        <taxon>Drepanopezizaceae</taxon>
        <taxon>Diplocarpon</taxon>
    </lineage>
</organism>
<evidence type="ECO:0000313" key="2">
    <source>
        <dbReference type="EMBL" id="OWP03118.1"/>
    </source>
</evidence>
<accession>A0A218Z547</accession>
<dbReference type="SUPFAM" id="SSF51735">
    <property type="entry name" value="NAD(P)-binding Rossmann-fold domains"/>
    <property type="match status" value="1"/>
</dbReference>
<keyword evidence="1" id="KW-0812">Transmembrane</keyword>
<comment type="caution">
    <text evidence="2">The sequence shown here is derived from an EMBL/GenBank/DDBJ whole genome shotgun (WGS) entry which is preliminary data.</text>
</comment>
<keyword evidence="1" id="KW-1133">Transmembrane helix</keyword>
<dbReference type="AlphaFoldDB" id="A0A218Z547"/>
<dbReference type="InParanoid" id="A0A218Z547"/>
<dbReference type="Proteomes" id="UP000242519">
    <property type="component" value="Unassembled WGS sequence"/>
</dbReference>
<proteinExistence type="predicted"/>
<keyword evidence="1" id="KW-0472">Membrane</keyword>